<dbReference type="Gene3D" id="3.40.50.1260">
    <property type="entry name" value="Phosphoglycerate kinase, N-terminal domain"/>
    <property type="match status" value="2"/>
</dbReference>
<comment type="subcellular location">
    <subcellularLocation>
        <location evidence="10">Cytoplasm</location>
    </subcellularLocation>
</comment>
<feature type="binding site" evidence="10">
    <location>
        <begin position="353"/>
        <end position="356"/>
    </location>
    <ligand>
        <name>ATP</name>
        <dbReference type="ChEBI" id="CHEBI:30616"/>
    </ligand>
</feature>
<feature type="binding site" evidence="10">
    <location>
        <position position="122"/>
    </location>
    <ligand>
        <name>substrate</name>
    </ligand>
</feature>
<dbReference type="HAMAP" id="MF_00145">
    <property type="entry name" value="Phosphoglyc_kinase"/>
    <property type="match status" value="1"/>
</dbReference>
<dbReference type="Proteomes" id="UP000325292">
    <property type="component" value="Chromosome"/>
</dbReference>
<dbReference type="InterPro" id="IPR036043">
    <property type="entry name" value="Phosphoglycerate_kinase_sf"/>
</dbReference>
<comment type="subunit">
    <text evidence="10">Monomer.</text>
</comment>
<evidence type="ECO:0000256" key="2">
    <source>
        <dbReference type="ARBA" id="ARBA00004838"/>
    </source>
</evidence>
<keyword evidence="7 10" id="KW-0418">Kinase</keyword>
<evidence type="ECO:0000256" key="10">
    <source>
        <dbReference type="HAMAP-Rule" id="MF_00145"/>
    </source>
</evidence>
<dbReference type="EC" id="2.7.2.3" evidence="3 10"/>
<feature type="binding site" evidence="10">
    <location>
        <position position="155"/>
    </location>
    <ligand>
        <name>substrate</name>
    </ligand>
</feature>
<evidence type="ECO:0000256" key="11">
    <source>
        <dbReference type="RuleBase" id="RU000532"/>
    </source>
</evidence>
<dbReference type="InterPro" id="IPR001576">
    <property type="entry name" value="Phosphoglycerate_kinase"/>
</dbReference>
<dbReference type="PRINTS" id="PR00477">
    <property type="entry name" value="PHGLYCKINASE"/>
</dbReference>
<dbReference type="RefSeq" id="WP_103374725.1">
    <property type="nucleotide sequence ID" value="NZ_CP133983.1"/>
</dbReference>
<comment type="similarity">
    <text evidence="10 11">Belongs to the phosphoglycerate kinase family.</text>
</comment>
<organism evidence="12 13">
    <name type="scientific">Sulfobacillus thermotolerans</name>
    <dbReference type="NCBI Taxonomy" id="338644"/>
    <lineage>
        <taxon>Bacteria</taxon>
        <taxon>Bacillati</taxon>
        <taxon>Bacillota</taxon>
        <taxon>Clostridia</taxon>
        <taxon>Eubacteriales</taxon>
        <taxon>Clostridiales Family XVII. Incertae Sedis</taxon>
        <taxon>Sulfobacillus</taxon>
    </lineage>
</organism>
<evidence type="ECO:0000313" key="12">
    <source>
        <dbReference type="EMBL" id="AUW93897.1"/>
    </source>
</evidence>
<dbReference type="Pfam" id="PF00162">
    <property type="entry name" value="PGK"/>
    <property type="match status" value="1"/>
</dbReference>
<evidence type="ECO:0000256" key="5">
    <source>
        <dbReference type="ARBA" id="ARBA00022679"/>
    </source>
</evidence>
<keyword evidence="13" id="KW-1185">Reference proteome</keyword>
<dbReference type="SUPFAM" id="SSF53748">
    <property type="entry name" value="Phosphoglycerate kinase"/>
    <property type="match status" value="1"/>
</dbReference>
<comment type="caution">
    <text evidence="10">Lacks conserved residue(s) required for the propagation of feature annotation.</text>
</comment>
<keyword evidence="10" id="KW-0963">Cytoplasm</keyword>
<evidence type="ECO:0000313" key="13">
    <source>
        <dbReference type="Proteomes" id="UP000325292"/>
    </source>
</evidence>
<dbReference type="PANTHER" id="PTHR11406">
    <property type="entry name" value="PHOSPHOGLYCERATE KINASE"/>
    <property type="match status" value="1"/>
</dbReference>
<accession>A0ABM6RR86</accession>
<feature type="binding site" evidence="10">
    <location>
        <begin position="64"/>
        <end position="67"/>
    </location>
    <ligand>
        <name>substrate</name>
    </ligand>
</feature>
<evidence type="ECO:0000256" key="8">
    <source>
        <dbReference type="ARBA" id="ARBA00022840"/>
    </source>
</evidence>
<sequence>MTLTLRRMKDMDSVYNKRILVRVDFNVPIDPQTGYVGDETRIQAVLPTLNQLLRAGARVVVMSHKGRPHGWDETQSLAPVVRYVQSLLDYPVRFIDSIVSDETTEAVNALKPGEMLILQNLRFDPREQANDPEFAKALAALGDAYVDDAFSTAHRSDASIVGIPQYLPAYAGHLMETEVMTLEHILGRPARPYWAIVGGAKVPDKLAMLLRLVDKLDGLVLGGAMATTFLAAKGYPIGRSLYGQGLETQALDILSKAQARHVPVILPEDVMVAPAIGPNVPSRLCALDDVHDDEHIVDIGPMTVQRMAEAIEASRTVLWNGPMGVFEYDAFAYGTLMVANKVADMRCAVVVGGGDTVAAIAKAGVSSRMTHISTGGGALLQWVEGEELPGLRVLYA</sequence>
<dbReference type="EMBL" id="CP019454">
    <property type="protein sequence ID" value="AUW93897.1"/>
    <property type="molecule type" value="Genomic_DNA"/>
</dbReference>
<keyword evidence="9 10" id="KW-0324">Glycolysis</keyword>
<evidence type="ECO:0000256" key="4">
    <source>
        <dbReference type="ARBA" id="ARBA00016471"/>
    </source>
</evidence>
<evidence type="ECO:0000256" key="3">
    <source>
        <dbReference type="ARBA" id="ARBA00013061"/>
    </source>
</evidence>
<dbReference type="PIRSF" id="PIRSF000724">
    <property type="entry name" value="Pgk"/>
    <property type="match status" value="1"/>
</dbReference>
<dbReference type="GO" id="GO:0016301">
    <property type="term" value="F:kinase activity"/>
    <property type="evidence" value="ECO:0007669"/>
    <property type="project" value="UniProtKB-KW"/>
</dbReference>
<comment type="catalytic activity">
    <reaction evidence="1 10 11">
        <text>(2R)-3-phosphoglycerate + ATP = (2R)-3-phospho-glyceroyl phosphate + ADP</text>
        <dbReference type="Rhea" id="RHEA:14801"/>
        <dbReference type="ChEBI" id="CHEBI:30616"/>
        <dbReference type="ChEBI" id="CHEBI:57604"/>
        <dbReference type="ChEBI" id="CHEBI:58272"/>
        <dbReference type="ChEBI" id="CHEBI:456216"/>
        <dbReference type="EC" id="2.7.2.3"/>
    </reaction>
</comment>
<evidence type="ECO:0000256" key="1">
    <source>
        <dbReference type="ARBA" id="ARBA00000642"/>
    </source>
</evidence>
<feature type="binding site" evidence="10">
    <location>
        <position position="327"/>
    </location>
    <ligand>
        <name>ATP</name>
        <dbReference type="ChEBI" id="CHEBI:30616"/>
    </ligand>
</feature>
<keyword evidence="8 10" id="KW-0067">ATP-binding</keyword>
<dbReference type="InterPro" id="IPR015824">
    <property type="entry name" value="Phosphoglycerate_kinase_N"/>
</dbReference>
<feature type="binding site" evidence="10">
    <location>
        <position position="41"/>
    </location>
    <ligand>
        <name>substrate</name>
    </ligand>
</feature>
<proteinExistence type="inferred from homology"/>
<evidence type="ECO:0000256" key="7">
    <source>
        <dbReference type="ARBA" id="ARBA00022777"/>
    </source>
</evidence>
<evidence type="ECO:0000256" key="9">
    <source>
        <dbReference type="ARBA" id="ARBA00023152"/>
    </source>
</evidence>
<feature type="binding site" evidence="10">
    <location>
        <begin position="24"/>
        <end position="26"/>
    </location>
    <ligand>
        <name>substrate</name>
    </ligand>
</feature>
<evidence type="ECO:0000256" key="6">
    <source>
        <dbReference type="ARBA" id="ARBA00022741"/>
    </source>
</evidence>
<keyword evidence="6 10" id="KW-0547">Nucleotide-binding</keyword>
<dbReference type="PANTHER" id="PTHR11406:SF23">
    <property type="entry name" value="PHOSPHOGLYCERATE KINASE 1, CHLOROPLASTIC-RELATED"/>
    <property type="match status" value="1"/>
</dbReference>
<comment type="pathway">
    <text evidence="2 10">Carbohydrate degradation; glycolysis; pyruvate from D-glyceraldehyde 3-phosphate: step 2/5.</text>
</comment>
<feature type="binding site" evidence="10">
    <location>
        <position position="205"/>
    </location>
    <ligand>
        <name>ATP</name>
        <dbReference type="ChEBI" id="CHEBI:30616"/>
    </ligand>
</feature>
<keyword evidence="5 10" id="KW-0808">Transferase</keyword>
<gene>
    <name evidence="10" type="primary">pgk</name>
    <name evidence="12" type="ORF">BXT84_08020</name>
</gene>
<protein>
    <recommendedName>
        <fullName evidence="4 10">Phosphoglycerate kinase</fullName>
        <ecNumber evidence="3 10">2.7.2.3</ecNumber>
    </recommendedName>
</protein>
<reference evidence="12 13" key="1">
    <citation type="journal article" date="2019" name="Sci. Rep.">
        <title>Sulfobacillus thermotolerans: new insights into resistance and metabolic capacities of acidophilic chemolithotrophs.</title>
        <authorList>
            <person name="Panyushkina A.E."/>
            <person name="Babenko V.V."/>
            <person name="Nikitina A.S."/>
            <person name="Selezneva O.V."/>
            <person name="Tsaplina I.A."/>
            <person name="Letarova M.A."/>
            <person name="Kostryukova E.S."/>
            <person name="Letarov A.V."/>
        </authorList>
    </citation>
    <scope>NUCLEOTIDE SEQUENCE [LARGE SCALE GENOMIC DNA]</scope>
    <source>
        <strain evidence="12 13">Kr1</strain>
    </source>
</reference>
<name>A0ABM6RR86_9FIRM</name>